<dbReference type="InterPro" id="IPR029052">
    <property type="entry name" value="Metallo-depent_PP-like"/>
</dbReference>
<dbReference type="Proteomes" id="UP000667349">
    <property type="component" value="Unassembled WGS sequence"/>
</dbReference>
<proteinExistence type="inferred from homology"/>
<evidence type="ECO:0000259" key="2">
    <source>
        <dbReference type="Pfam" id="PF00149"/>
    </source>
</evidence>
<evidence type="ECO:0000313" key="3">
    <source>
        <dbReference type="EMBL" id="KAG5308093.1"/>
    </source>
</evidence>
<organism evidence="3 4">
    <name type="scientific">Acromyrmex insinuator</name>
    <dbReference type="NCBI Taxonomy" id="230686"/>
    <lineage>
        <taxon>Eukaryota</taxon>
        <taxon>Metazoa</taxon>
        <taxon>Ecdysozoa</taxon>
        <taxon>Arthropoda</taxon>
        <taxon>Hexapoda</taxon>
        <taxon>Insecta</taxon>
        <taxon>Pterygota</taxon>
        <taxon>Neoptera</taxon>
        <taxon>Endopterygota</taxon>
        <taxon>Hymenoptera</taxon>
        <taxon>Apocrita</taxon>
        <taxon>Aculeata</taxon>
        <taxon>Formicoidea</taxon>
        <taxon>Formicidae</taxon>
        <taxon>Myrmicinae</taxon>
        <taxon>Acromyrmex</taxon>
    </lineage>
</organism>
<keyword evidence="4" id="KW-1185">Reference proteome</keyword>
<evidence type="ECO:0000313" key="4">
    <source>
        <dbReference type="Proteomes" id="UP000667349"/>
    </source>
</evidence>
<dbReference type="InterPro" id="IPR051693">
    <property type="entry name" value="UPF0046_metallophosphoest"/>
</dbReference>
<dbReference type="Gene3D" id="3.60.21.10">
    <property type="match status" value="1"/>
</dbReference>
<accession>A0A836EU56</accession>
<dbReference type="AlphaFoldDB" id="A0A836EU56"/>
<sequence>MTLEDVDDGGGDRIYDDDNIQRCKCSPNSLNDFGKNNRLLFWTVIWTSLRFFSDSMCSLCAHRGASRQVPFKNSTSHSLTLHPLSLVAPDPTAAWHELSQHQKVVKINAKLPTTEAPSDKLRVVCMSDTHSLTPFIKFDVPAGDVFIHAGDFTKCGSLQEVIEFNNWIGNLTHKHKIVIAGNHELSFDPTFTHPFSVHTSGDHQKHTGTSILDDIPTLGMSKDTLAEAIKTTNVKDYLTNCTYLEDSEIIVNGIKIYGTPWQPEFCKWAFNVPRGEACLSKWEMIPSDTDILVTHTPPVGHGDLCCTGVRAGCVELLSTVQNRVKPKYHVFGHIHEGYGISSDGKIIYINASTCDINYLPSNSPIVFDITLPPGIKKS</sequence>
<comment type="caution">
    <text evidence="3">The sequence shown here is derived from an EMBL/GenBank/DDBJ whole genome shotgun (WGS) entry which is preliminary data.</text>
</comment>
<dbReference type="GO" id="GO:0016787">
    <property type="term" value="F:hydrolase activity"/>
    <property type="evidence" value="ECO:0007669"/>
    <property type="project" value="InterPro"/>
</dbReference>
<dbReference type="InterPro" id="IPR004843">
    <property type="entry name" value="Calcineurin-like_PHP"/>
</dbReference>
<evidence type="ECO:0000256" key="1">
    <source>
        <dbReference type="ARBA" id="ARBA00007993"/>
    </source>
</evidence>
<gene>
    <name evidence="3" type="primary">Mpped1</name>
    <name evidence="3" type="ORF">G6Z75_0009921</name>
</gene>
<reference evidence="3" key="1">
    <citation type="submission" date="2020-02" db="EMBL/GenBank/DDBJ databases">
        <title>Relaxed selection underlies rapid genomic changes in the transitions from sociality to social parasitism in ants.</title>
        <authorList>
            <person name="Bi X."/>
        </authorList>
    </citation>
    <scope>NUCLEOTIDE SEQUENCE</scope>
    <source>
        <strain evidence="3">BGI-DK2013a</strain>
        <tissue evidence="3">Whole body</tissue>
    </source>
</reference>
<dbReference type="PANTHER" id="PTHR12905">
    <property type="entry name" value="METALLOPHOSPHOESTERASE"/>
    <property type="match status" value="1"/>
</dbReference>
<dbReference type="EMBL" id="JAANHZ010000705">
    <property type="protein sequence ID" value="KAG5308093.1"/>
    <property type="molecule type" value="Genomic_DNA"/>
</dbReference>
<dbReference type="Pfam" id="PF00149">
    <property type="entry name" value="Metallophos"/>
    <property type="match status" value="1"/>
</dbReference>
<feature type="non-terminal residue" evidence="3">
    <location>
        <position position="1"/>
    </location>
</feature>
<dbReference type="PANTHER" id="PTHR12905:SF0">
    <property type="entry name" value="CALCINEURIN-LIKE PHOSPHOESTERASE DOMAIN-CONTAINING PROTEIN"/>
    <property type="match status" value="1"/>
</dbReference>
<dbReference type="CDD" id="cd07379">
    <property type="entry name" value="MPP_239FB"/>
    <property type="match status" value="1"/>
</dbReference>
<dbReference type="SUPFAM" id="SSF56300">
    <property type="entry name" value="Metallo-dependent phosphatases"/>
    <property type="match status" value="1"/>
</dbReference>
<feature type="domain" description="Calcineurin-like phosphoesterase" evidence="2">
    <location>
        <begin position="121"/>
        <end position="336"/>
    </location>
</feature>
<feature type="non-terminal residue" evidence="3">
    <location>
        <position position="378"/>
    </location>
</feature>
<protein>
    <submittedName>
        <fullName evidence="3">MPPD1 protein</fullName>
    </submittedName>
</protein>
<name>A0A836EU56_9HYME</name>
<comment type="similarity">
    <text evidence="1">Belongs to the UPF0046 family.</text>
</comment>